<gene>
    <name evidence="3" type="ORF">D0Y65_041583</name>
</gene>
<sequence>MNGRNGTTPTMVSPPSQHCSCGSTEPNQEDNNNNNNDNNNDDNNHNNNDDDNNNNNNNNNNGNNNNNNNNNGDNNNNNNNNNGDNHLEAPSLVLVGFPHCLMYQMISEDNLKCPKCKSINLIHFT</sequence>
<comment type="caution">
    <text evidence="3">The sequence shown here is derived from an EMBL/GenBank/DDBJ whole genome shotgun (WGS) entry which is preliminary data.</text>
</comment>
<dbReference type="Pfam" id="PF24747">
    <property type="entry name" value="Zn-ribbon_GIR1"/>
    <property type="match status" value="1"/>
</dbReference>
<organism evidence="3 4">
    <name type="scientific">Glycine soja</name>
    <name type="common">Wild soybean</name>
    <dbReference type="NCBI Taxonomy" id="3848"/>
    <lineage>
        <taxon>Eukaryota</taxon>
        <taxon>Viridiplantae</taxon>
        <taxon>Streptophyta</taxon>
        <taxon>Embryophyta</taxon>
        <taxon>Tracheophyta</taxon>
        <taxon>Spermatophyta</taxon>
        <taxon>Magnoliopsida</taxon>
        <taxon>eudicotyledons</taxon>
        <taxon>Gunneridae</taxon>
        <taxon>Pentapetalae</taxon>
        <taxon>rosids</taxon>
        <taxon>fabids</taxon>
        <taxon>Fabales</taxon>
        <taxon>Fabaceae</taxon>
        <taxon>Papilionoideae</taxon>
        <taxon>50 kb inversion clade</taxon>
        <taxon>NPAAA clade</taxon>
        <taxon>indigoferoid/millettioid clade</taxon>
        <taxon>Phaseoleae</taxon>
        <taxon>Glycine</taxon>
        <taxon>Glycine subgen. Soja</taxon>
    </lineage>
</organism>
<evidence type="ECO:0000313" key="4">
    <source>
        <dbReference type="Proteomes" id="UP000289340"/>
    </source>
</evidence>
<dbReference type="PANTHER" id="PTHR33177:SF74">
    <property type="entry name" value="PROTEIN GL2-INTERACTING REPRESSOR 1"/>
    <property type="match status" value="1"/>
</dbReference>
<dbReference type="Proteomes" id="UP000289340">
    <property type="component" value="Chromosome 15"/>
</dbReference>
<accession>A0A445GWI8</accession>
<protein>
    <recommendedName>
        <fullName evidence="2">GIR1-like zinc ribbon domain-containing protein</fullName>
    </recommendedName>
</protein>
<evidence type="ECO:0000256" key="1">
    <source>
        <dbReference type="SAM" id="MobiDB-lite"/>
    </source>
</evidence>
<reference evidence="3 4" key="1">
    <citation type="submission" date="2018-09" db="EMBL/GenBank/DDBJ databases">
        <title>A high-quality reference genome of wild soybean provides a powerful tool to mine soybean genomes.</title>
        <authorList>
            <person name="Xie M."/>
            <person name="Chung C.Y.L."/>
            <person name="Li M.-W."/>
            <person name="Wong F.-L."/>
            <person name="Chan T.-F."/>
            <person name="Lam H.-M."/>
        </authorList>
    </citation>
    <scope>NUCLEOTIDE SEQUENCE [LARGE SCALE GENOMIC DNA]</scope>
    <source>
        <strain evidence="4">cv. W05</strain>
        <tissue evidence="3">Hypocotyl of etiolated seedlings</tissue>
    </source>
</reference>
<dbReference type="InterPro" id="IPR055281">
    <property type="entry name" value="GIR1-2/SIED1"/>
</dbReference>
<keyword evidence="4" id="KW-1185">Reference proteome</keyword>
<feature type="domain" description="GIR1-like zinc ribbon" evidence="2">
    <location>
        <begin position="91"/>
        <end position="124"/>
    </location>
</feature>
<feature type="region of interest" description="Disordered" evidence="1">
    <location>
        <begin position="1"/>
        <end position="88"/>
    </location>
</feature>
<name>A0A445GWI8_GLYSO</name>
<proteinExistence type="predicted"/>
<dbReference type="InterPro" id="IPR056440">
    <property type="entry name" value="Zn-ribbon_GIR1"/>
</dbReference>
<evidence type="ECO:0000313" key="3">
    <source>
        <dbReference type="EMBL" id="RZB65563.1"/>
    </source>
</evidence>
<feature type="compositionally biased region" description="Polar residues" evidence="1">
    <location>
        <begin position="1"/>
        <end position="26"/>
    </location>
</feature>
<dbReference type="AlphaFoldDB" id="A0A445GWI8"/>
<dbReference type="EMBL" id="QZWG01000015">
    <property type="protein sequence ID" value="RZB65563.1"/>
    <property type="molecule type" value="Genomic_DNA"/>
</dbReference>
<feature type="compositionally biased region" description="Low complexity" evidence="1">
    <location>
        <begin position="53"/>
        <end position="84"/>
    </location>
</feature>
<dbReference type="PANTHER" id="PTHR33177">
    <property type="entry name" value="PUTATIVE-RELATED"/>
    <property type="match status" value="1"/>
</dbReference>
<evidence type="ECO:0000259" key="2">
    <source>
        <dbReference type="Pfam" id="PF24747"/>
    </source>
</evidence>